<keyword evidence="4" id="KW-0732">Signal</keyword>
<evidence type="ECO:0000256" key="4">
    <source>
        <dbReference type="SAM" id="SignalP"/>
    </source>
</evidence>
<keyword evidence="2 3" id="KW-0802">TPR repeat</keyword>
<comment type="caution">
    <text evidence="5">The sequence shown here is derived from an EMBL/GenBank/DDBJ whole genome shotgun (WGS) entry which is preliminary data.</text>
</comment>
<evidence type="ECO:0000313" key="6">
    <source>
        <dbReference type="Proteomes" id="UP000286806"/>
    </source>
</evidence>
<dbReference type="EMBL" id="BGOW01000036">
    <property type="protein sequence ID" value="GCB02183.1"/>
    <property type="molecule type" value="Genomic_DNA"/>
</dbReference>
<gene>
    <name evidence="5" type="ORF">SFMTTN_3003</name>
</gene>
<keyword evidence="1" id="KW-0677">Repeat</keyword>
<sequence length="259" mass="29300">MNKFAVLLITLLLGACAQPPGADTLNSQQTSTGNVSEAQNRARIHTELAADYFTRVQYAIALEELRDAISADSNYAPAYNMFGLVYMELHEDKTAESNFRRALELAPNESETHNNYGWFLCTRNRFEPAIAQFNEALRNPLYPSPERALTNAGVCSLKAGNQTAAEAYFQRALKYQPNQPQALSQLADIYFRQGRYTESRTLLTRYFDVSQPSPAALWLGVRLMRKMDDRNAEASYGLQLRKRFPDAPETHLLLNGKYE</sequence>
<dbReference type="InterPro" id="IPR050498">
    <property type="entry name" value="Ycf3"/>
</dbReference>
<dbReference type="AlphaFoldDB" id="A0A401JYW2"/>
<dbReference type="SMART" id="SM00028">
    <property type="entry name" value="TPR"/>
    <property type="match status" value="5"/>
</dbReference>
<dbReference type="Proteomes" id="UP000286806">
    <property type="component" value="Unassembled WGS sequence"/>
</dbReference>
<evidence type="ECO:0000256" key="3">
    <source>
        <dbReference type="PROSITE-ProRule" id="PRU00339"/>
    </source>
</evidence>
<dbReference type="Pfam" id="PF14559">
    <property type="entry name" value="TPR_19"/>
    <property type="match status" value="1"/>
</dbReference>
<dbReference type="PROSITE" id="PS51257">
    <property type="entry name" value="PROKAR_LIPOPROTEIN"/>
    <property type="match status" value="1"/>
</dbReference>
<proteinExistence type="predicted"/>
<evidence type="ECO:0000313" key="5">
    <source>
        <dbReference type="EMBL" id="GCB02183.1"/>
    </source>
</evidence>
<dbReference type="OrthoDB" id="9814042at2"/>
<name>A0A401JYW2_9PROT</name>
<dbReference type="InterPro" id="IPR013360">
    <property type="entry name" value="Pilus_4_PilW"/>
</dbReference>
<reference evidence="5 6" key="1">
    <citation type="journal article" date="2019" name="Front. Microbiol.">
        <title>Genomes of Neutrophilic Sulfur-Oxidizing Chemolithoautotrophs Representing 9 Proteobacterial Species From 8 Genera.</title>
        <authorList>
            <person name="Watanabe T."/>
            <person name="Kojima H."/>
            <person name="Umezawa K."/>
            <person name="Hori C."/>
            <person name="Takasuka T.E."/>
            <person name="Kato Y."/>
            <person name="Fukui M."/>
        </authorList>
    </citation>
    <scope>NUCLEOTIDE SEQUENCE [LARGE SCALE GENOMIC DNA]</scope>
    <source>
        <strain evidence="5 6">TTN</strain>
    </source>
</reference>
<evidence type="ECO:0000256" key="1">
    <source>
        <dbReference type="ARBA" id="ARBA00022737"/>
    </source>
</evidence>
<evidence type="ECO:0000256" key="2">
    <source>
        <dbReference type="ARBA" id="ARBA00022803"/>
    </source>
</evidence>
<dbReference type="PANTHER" id="PTHR44858:SF1">
    <property type="entry name" value="UDP-N-ACETYLGLUCOSAMINE--PEPTIDE N-ACETYLGLUCOSAMINYLTRANSFERASE SPINDLY-RELATED"/>
    <property type="match status" value="1"/>
</dbReference>
<dbReference type="Gene3D" id="1.25.40.10">
    <property type="entry name" value="Tetratricopeptide repeat domain"/>
    <property type="match status" value="1"/>
</dbReference>
<keyword evidence="6" id="KW-1185">Reference proteome</keyword>
<dbReference type="Pfam" id="PF13181">
    <property type="entry name" value="TPR_8"/>
    <property type="match status" value="1"/>
</dbReference>
<feature type="repeat" description="TPR" evidence="3">
    <location>
        <begin position="76"/>
        <end position="109"/>
    </location>
</feature>
<dbReference type="SUPFAM" id="SSF48452">
    <property type="entry name" value="TPR-like"/>
    <property type="match status" value="1"/>
</dbReference>
<dbReference type="NCBIfam" id="TIGR02521">
    <property type="entry name" value="type_IV_pilW"/>
    <property type="match status" value="1"/>
</dbReference>
<dbReference type="PANTHER" id="PTHR44858">
    <property type="entry name" value="TETRATRICOPEPTIDE REPEAT PROTEIN 6"/>
    <property type="match status" value="1"/>
</dbReference>
<feature type="chain" id="PRO_5019247702" evidence="4">
    <location>
        <begin position="23"/>
        <end position="259"/>
    </location>
</feature>
<dbReference type="InterPro" id="IPR019734">
    <property type="entry name" value="TPR_rpt"/>
</dbReference>
<feature type="repeat" description="TPR" evidence="3">
    <location>
        <begin position="146"/>
        <end position="179"/>
    </location>
</feature>
<dbReference type="RefSeq" id="WP_124705930.1">
    <property type="nucleotide sequence ID" value="NZ_BGOW01000036.1"/>
</dbReference>
<accession>A0A401JYW2</accession>
<feature type="signal peptide" evidence="4">
    <location>
        <begin position="1"/>
        <end position="22"/>
    </location>
</feature>
<organism evidence="5 6">
    <name type="scientific">Sulfuriferula multivorans</name>
    <dbReference type="NCBI Taxonomy" id="1559896"/>
    <lineage>
        <taxon>Bacteria</taxon>
        <taxon>Pseudomonadati</taxon>
        <taxon>Pseudomonadota</taxon>
        <taxon>Betaproteobacteria</taxon>
        <taxon>Nitrosomonadales</taxon>
        <taxon>Sulfuricellaceae</taxon>
        <taxon>Sulfuriferula</taxon>
    </lineage>
</organism>
<dbReference type="PROSITE" id="PS50005">
    <property type="entry name" value="TPR"/>
    <property type="match status" value="2"/>
</dbReference>
<protein>
    <submittedName>
        <fullName evidence="5">Type IV pilus biogenesis protein PilF</fullName>
    </submittedName>
</protein>
<dbReference type="InterPro" id="IPR011990">
    <property type="entry name" value="TPR-like_helical_dom_sf"/>
</dbReference>